<dbReference type="Proteomes" id="UP000005113">
    <property type="component" value="Unassembled WGS sequence"/>
</dbReference>
<sequence length="57" mass="6572">MIIFLKSSLNTVGRAKHFAANKLTASYLDSLRYLEHFLNVEEDWHSCESERDQDGKG</sequence>
<evidence type="ECO:0000313" key="2">
    <source>
        <dbReference type="Proteomes" id="UP000005113"/>
    </source>
</evidence>
<dbReference type="AlphaFoldDB" id="J0XVK4"/>
<name>J0XVK4_9BACT</name>
<protein>
    <submittedName>
        <fullName evidence="1">Uncharacterized protein</fullName>
    </submittedName>
</protein>
<accession>J0XVK4</accession>
<dbReference type="EMBL" id="JH719942">
    <property type="protein sequence ID" value="EJF53056.1"/>
    <property type="molecule type" value="Genomic_DNA"/>
</dbReference>
<reference evidence="2" key="1">
    <citation type="journal article" date="2012" name="Stand. Genomic Sci.">
        <title>Permanent draft genome sequence of the gliding predator Saprospira grandis strain Sa g1 (= HR1).</title>
        <authorList>
            <person name="Mavromatis K."/>
            <person name="Chertkov O."/>
            <person name="Lapidus A."/>
            <person name="Nolan M."/>
            <person name="Lucas S."/>
            <person name="Tice H."/>
            <person name="Del Rio T.G."/>
            <person name="Cheng J.F."/>
            <person name="Han C."/>
            <person name="Tapia R."/>
            <person name="Bruce D."/>
            <person name="Goodwin L.A."/>
            <person name="Pitluck S."/>
            <person name="Huntemann M."/>
            <person name="Liolios K."/>
            <person name="Pagani I."/>
            <person name="Ivanova N."/>
            <person name="Mikhailova N."/>
            <person name="Pati A."/>
            <person name="Chen A."/>
            <person name="Palaniappan K."/>
            <person name="Land M."/>
            <person name="Brambilla E.M."/>
            <person name="Rohde M."/>
            <person name="Spring S."/>
            <person name="Goker M."/>
            <person name="Detter J.C."/>
            <person name="Bristow J."/>
            <person name="Eisen J.A."/>
            <person name="Markowitz V."/>
            <person name="Hugenholtz P."/>
            <person name="Kyrpides N.C."/>
            <person name="Klenk H.P."/>
            <person name="Woyke T."/>
        </authorList>
    </citation>
    <scope>NUCLEOTIDE SEQUENCE [LARGE SCALE GENOMIC DNA]</scope>
    <source>
        <strain evidence="2">DSM 2844</strain>
    </source>
</reference>
<organism evidence="1 2">
    <name type="scientific">Saprospira grandis DSM 2844</name>
    <dbReference type="NCBI Taxonomy" id="694433"/>
    <lineage>
        <taxon>Bacteria</taxon>
        <taxon>Pseudomonadati</taxon>
        <taxon>Bacteroidota</taxon>
        <taxon>Saprospiria</taxon>
        <taxon>Saprospirales</taxon>
        <taxon>Saprospiraceae</taxon>
        <taxon>Saprospira</taxon>
    </lineage>
</organism>
<proteinExistence type="predicted"/>
<gene>
    <name evidence="1" type="ORF">SapgrDRAFT_1339</name>
</gene>
<dbReference type="HOGENOM" id="CLU_2994143_0_0_10"/>
<evidence type="ECO:0000313" key="1">
    <source>
        <dbReference type="EMBL" id="EJF53056.1"/>
    </source>
</evidence>